<feature type="compositionally biased region" description="Low complexity" evidence="1">
    <location>
        <begin position="91"/>
        <end position="101"/>
    </location>
</feature>
<reference evidence="2" key="1">
    <citation type="submission" date="2020-06" db="EMBL/GenBank/DDBJ databases">
        <authorList>
            <consortium name="Plant Systems Biology data submission"/>
        </authorList>
    </citation>
    <scope>NUCLEOTIDE SEQUENCE</scope>
    <source>
        <strain evidence="2">D6</strain>
    </source>
</reference>
<evidence type="ECO:0000313" key="2">
    <source>
        <dbReference type="EMBL" id="CAB9513263.1"/>
    </source>
</evidence>
<feature type="region of interest" description="Disordered" evidence="1">
    <location>
        <begin position="211"/>
        <end position="233"/>
    </location>
</feature>
<feature type="region of interest" description="Disordered" evidence="1">
    <location>
        <begin position="88"/>
        <end position="117"/>
    </location>
</feature>
<keyword evidence="3" id="KW-1185">Reference proteome</keyword>
<dbReference type="EMBL" id="CAICTM010000580">
    <property type="protein sequence ID" value="CAB9513263.1"/>
    <property type="molecule type" value="Genomic_DNA"/>
</dbReference>
<protein>
    <submittedName>
        <fullName evidence="2">Uncharacterized protein</fullName>
    </submittedName>
</protein>
<feature type="region of interest" description="Disordered" evidence="1">
    <location>
        <begin position="1"/>
        <end position="30"/>
    </location>
</feature>
<gene>
    <name evidence="2" type="ORF">SEMRO_581_G170340.1</name>
</gene>
<evidence type="ECO:0000256" key="1">
    <source>
        <dbReference type="SAM" id="MobiDB-lite"/>
    </source>
</evidence>
<name>A0A9N8HFM8_9STRA</name>
<dbReference type="AlphaFoldDB" id="A0A9N8HFM8"/>
<organism evidence="2 3">
    <name type="scientific">Seminavis robusta</name>
    <dbReference type="NCBI Taxonomy" id="568900"/>
    <lineage>
        <taxon>Eukaryota</taxon>
        <taxon>Sar</taxon>
        <taxon>Stramenopiles</taxon>
        <taxon>Ochrophyta</taxon>
        <taxon>Bacillariophyta</taxon>
        <taxon>Bacillariophyceae</taxon>
        <taxon>Bacillariophycidae</taxon>
        <taxon>Naviculales</taxon>
        <taxon>Naviculaceae</taxon>
        <taxon>Seminavis</taxon>
    </lineage>
</organism>
<evidence type="ECO:0000313" key="3">
    <source>
        <dbReference type="Proteomes" id="UP001153069"/>
    </source>
</evidence>
<comment type="caution">
    <text evidence="2">The sequence shown here is derived from an EMBL/GenBank/DDBJ whole genome shotgun (WGS) entry which is preliminary data.</text>
</comment>
<proteinExistence type="predicted"/>
<sequence>MTDSNNTVDATVQNEPLTPESTDNENVSVSNTKSLTKASLRKLMVSCIDSALEELGPIADISEEQLKKKTAELPSVLPDLTCTNKAPKVEANSAPSSSAAADLYGYGPSSPEPQKAFPDLEVRGRRSRPRYQRRNSVTKFSLCNALQQVQKEDREGNLKVHQQQPPAMNMLMMKRRMPVMGGGLTPSRQLWQHLYAKIDERPMKRTALALGTPMPSLTPVELPAAKRRRGSAA</sequence>
<dbReference type="Proteomes" id="UP001153069">
    <property type="component" value="Unassembled WGS sequence"/>
</dbReference>
<accession>A0A9N8HFM8</accession>